<feature type="non-terminal residue" evidence="3">
    <location>
        <position position="1"/>
    </location>
</feature>
<dbReference type="InterPro" id="IPR021858">
    <property type="entry name" value="Fun_TF"/>
</dbReference>
<dbReference type="PANTHER" id="PTHR37534:SF11">
    <property type="entry name" value="ZN(II)2CYS6 TRANSCRIPTION FACTOR (EUROFUNG)"/>
    <property type="match status" value="1"/>
</dbReference>
<dbReference type="EMBL" id="NCSJ02000042">
    <property type="protein sequence ID" value="RFU33060.1"/>
    <property type="molecule type" value="Genomic_DNA"/>
</dbReference>
<accession>A0A3E2HI03</accession>
<dbReference type="Pfam" id="PF11951">
    <property type="entry name" value="Fungal_trans_2"/>
    <property type="match status" value="1"/>
</dbReference>
<keyword evidence="2" id="KW-0539">Nucleus</keyword>
<comment type="subcellular location">
    <subcellularLocation>
        <location evidence="1">Nucleus</location>
    </subcellularLocation>
</comment>
<sequence>MTIEPLPSNPFSFPLLESLQISRSLFHLVRSLSLANQANYKMSQMVQSLDERGLAIVALQKEIKNRSVPCGLLLLSTLCLGISSSWMNGNPSDFGSEHLSAVSAMINKAFAYGVGPPDDMYYLAIGFYIYWDTACSFLTPFNQAIFLREELFQIARDLSTKRPPHAVTGIATELLYILGKVGRYQRQVLDTKRRNIDQENLLEAQLTDWKTPSAEQELQNIAECYRLTGFLMLYSSKGDEMYDGVISEYAGRIVDMLDKIPMTSPRLNFQGLVLMIVGGEISDPRRRDIVITRFRALYRRKKLQVNLYGEQLVKEVWTLRDYGTRCSWLSVMLDHGWNIMLG</sequence>
<dbReference type="Proteomes" id="UP000258309">
    <property type="component" value="Unassembled WGS sequence"/>
</dbReference>
<dbReference type="GO" id="GO:0005634">
    <property type="term" value="C:nucleus"/>
    <property type="evidence" value="ECO:0007669"/>
    <property type="project" value="UniProtKB-SubCell"/>
</dbReference>
<name>A0A3E2HI03_SCYLI</name>
<keyword evidence="4" id="KW-1185">Reference proteome</keyword>
<organism evidence="3 4">
    <name type="scientific">Scytalidium lignicola</name>
    <name type="common">Hyphomycete</name>
    <dbReference type="NCBI Taxonomy" id="5539"/>
    <lineage>
        <taxon>Eukaryota</taxon>
        <taxon>Fungi</taxon>
        <taxon>Dikarya</taxon>
        <taxon>Ascomycota</taxon>
        <taxon>Pezizomycotina</taxon>
        <taxon>Leotiomycetes</taxon>
        <taxon>Leotiomycetes incertae sedis</taxon>
        <taxon>Scytalidium</taxon>
    </lineage>
</organism>
<evidence type="ECO:0000256" key="2">
    <source>
        <dbReference type="ARBA" id="ARBA00023242"/>
    </source>
</evidence>
<dbReference type="AlphaFoldDB" id="A0A3E2HI03"/>
<feature type="non-terminal residue" evidence="3">
    <location>
        <position position="342"/>
    </location>
</feature>
<evidence type="ECO:0000313" key="3">
    <source>
        <dbReference type="EMBL" id="RFU33060.1"/>
    </source>
</evidence>
<reference evidence="3 4" key="1">
    <citation type="submission" date="2018-05" db="EMBL/GenBank/DDBJ databases">
        <title>Draft genome sequence of Scytalidium lignicola DSM 105466, a ubiquitous saprotrophic fungus.</title>
        <authorList>
            <person name="Buettner E."/>
            <person name="Gebauer A.M."/>
            <person name="Hofrichter M."/>
            <person name="Liers C."/>
            <person name="Kellner H."/>
        </authorList>
    </citation>
    <scope>NUCLEOTIDE SEQUENCE [LARGE SCALE GENOMIC DNA]</scope>
    <source>
        <strain evidence="3 4">DSM 105466</strain>
    </source>
</reference>
<proteinExistence type="predicted"/>
<evidence type="ECO:0000256" key="1">
    <source>
        <dbReference type="ARBA" id="ARBA00004123"/>
    </source>
</evidence>
<protein>
    <submittedName>
        <fullName evidence="3">Uncharacterized protein</fullName>
    </submittedName>
</protein>
<dbReference type="STRING" id="5539.A0A3E2HI03"/>
<dbReference type="GO" id="GO:0003700">
    <property type="term" value="F:DNA-binding transcription factor activity"/>
    <property type="evidence" value="ECO:0007669"/>
    <property type="project" value="TreeGrafter"/>
</dbReference>
<evidence type="ECO:0000313" key="4">
    <source>
        <dbReference type="Proteomes" id="UP000258309"/>
    </source>
</evidence>
<dbReference type="GO" id="GO:0000976">
    <property type="term" value="F:transcription cis-regulatory region binding"/>
    <property type="evidence" value="ECO:0007669"/>
    <property type="project" value="TreeGrafter"/>
</dbReference>
<comment type="caution">
    <text evidence="3">The sequence shown here is derived from an EMBL/GenBank/DDBJ whole genome shotgun (WGS) entry which is preliminary data.</text>
</comment>
<dbReference type="PANTHER" id="PTHR37534">
    <property type="entry name" value="TRANSCRIPTIONAL ACTIVATOR PROTEIN UGA3"/>
    <property type="match status" value="1"/>
</dbReference>
<dbReference type="GO" id="GO:0045944">
    <property type="term" value="P:positive regulation of transcription by RNA polymerase II"/>
    <property type="evidence" value="ECO:0007669"/>
    <property type="project" value="TreeGrafter"/>
</dbReference>
<gene>
    <name evidence="3" type="ORF">B7463_g3291</name>
</gene>
<dbReference type="OMA" id="ISTPWID"/>
<dbReference type="OrthoDB" id="416217at2759"/>